<proteinExistence type="predicted"/>
<dbReference type="OrthoDB" id="1847170at2759"/>
<evidence type="ECO:0000313" key="2">
    <source>
        <dbReference type="Proteomes" id="UP000434276"/>
    </source>
</evidence>
<accession>A0A5S9XPU7</accession>
<organism evidence="1 2">
    <name type="scientific">Arabidopsis thaliana</name>
    <name type="common">Mouse-ear cress</name>
    <dbReference type="NCBI Taxonomy" id="3702"/>
    <lineage>
        <taxon>Eukaryota</taxon>
        <taxon>Viridiplantae</taxon>
        <taxon>Streptophyta</taxon>
        <taxon>Embryophyta</taxon>
        <taxon>Tracheophyta</taxon>
        <taxon>Spermatophyta</taxon>
        <taxon>Magnoliopsida</taxon>
        <taxon>eudicotyledons</taxon>
        <taxon>Gunneridae</taxon>
        <taxon>Pentapetalae</taxon>
        <taxon>rosids</taxon>
        <taxon>malvids</taxon>
        <taxon>Brassicales</taxon>
        <taxon>Brassicaceae</taxon>
        <taxon>Camelineae</taxon>
        <taxon>Arabidopsis</taxon>
    </lineage>
</organism>
<evidence type="ECO:0000313" key="1">
    <source>
        <dbReference type="EMBL" id="CAA0393478.1"/>
    </source>
</evidence>
<dbReference type="InterPro" id="IPR002110">
    <property type="entry name" value="Ankyrin_rpt"/>
</dbReference>
<dbReference type="SMART" id="SM00248">
    <property type="entry name" value="ANK"/>
    <property type="match status" value="4"/>
</dbReference>
<reference evidence="1 2" key="1">
    <citation type="submission" date="2019-12" db="EMBL/GenBank/DDBJ databases">
        <authorList>
            <person name="Jiao W.-B."/>
            <person name="Schneeberger K."/>
        </authorList>
    </citation>
    <scope>NUCLEOTIDE SEQUENCE [LARGE SCALE GENOMIC DNA]</scope>
    <source>
        <strain evidence="2">cv. C24</strain>
    </source>
</reference>
<dbReference type="InterPro" id="IPR036770">
    <property type="entry name" value="Ankyrin_rpt-contain_sf"/>
</dbReference>
<dbReference type="SUPFAM" id="SSF48403">
    <property type="entry name" value="Ankyrin repeat"/>
    <property type="match status" value="1"/>
</dbReference>
<protein>
    <submittedName>
        <fullName evidence="1">Uncharacterized protein</fullName>
    </submittedName>
</protein>
<dbReference type="PANTHER" id="PTHR24121">
    <property type="entry name" value="NO MECHANORECEPTOR POTENTIAL C, ISOFORM D-RELATED"/>
    <property type="match status" value="1"/>
</dbReference>
<gene>
    <name evidence="1" type="ORF">C24_LOCUS17025</name>
</gene>
<dbReference type="Pfam" id="PF12796">
    <property type="entry name" value="Ank_2"/>
    <property type="match status" value="1"/>
</dbReference>
<sequence length="158" mass="17292">MACFKNDKGDSILHLPAALGHHKLMESIISECPFFLLEPNWKDQIPLHVAARAGCLAVVKTLVTSIAYFSARLLSEEDRERFNVYVLKDTDGDTPLHAALKGRHLETALCLVDANNHGSFLENNDGISPLYMAVEAGGLALVKAMLNGLGTNVQFQIF</sequence>
<dbReference type="Proteomes" id="UP000434276">
    <property type="component" value="Unassembled WGS sequence"/>
</dbReference>
<dbReference type="Gene3D" id="1.25.40.20">
    <property type="entry name" value="Ankyrin repeat-containing domain"/>
    <property type="match status" value="2"/>
</dbReference>
<dbReference type="EMBL" id="CACSHJ010000095">
    <property type="protein sequence ID" value="CAA0393478.1"/>
    <property type="molecule type" value="Genomic_DNA"/>
</dbReference>
<dbReference type="PANTHER" id="PTHR24121:SF21">
    <property type="entry name" value="ANKYRIN REPEAT FAMILY PROTEIN"/>
    <property type="match status" value="1"/>
</dbReference>
<name>A0A5S9XPU7_ARATH</name>
<dbReference type="Pfam" id="PF00023">
    <property type="entry name" value="Ank"/>
    <property type="match status" value="1"/>
</dbReference>
<dbReference type="AlphaFoldDB" id="A0A5S9XPU7"/>